<evidence type="ECO:0000256" key="3">
    <source>
        <dbReference type="ARBA" id="ARBA00022991"/>
    </source>
</evidence>
<keyword evidence="3" id="KW-0157">Chromophore</keyword>
<dbReference type="SMART" id="SM00086">
    <property type="entry name" value="PAC"/>
    <property type="match status" value="1"/>
</dbReference>
<dbReference type="Proteomes" id="UP000664904">
    <property type="component" value="Chromosome"/>
</dbReference>
<dbReference type="Gene3D" id="3.30.450.20">
    <property type="entry name" value="PAS domain"/>
    <property type="match status" value="1"/>
</dbReference>
<evidence type="ECO:0000313" key="7">
    <source>
        <dbReference type="Proteomes" id="UP000664904"/>
    </source>
</evidence>
<organism evidence="6 7">
    <name type="scientific">Pseudoalteromonas xiamenensis</name>
    <dbReference type="NCBI Taxonomy" id="882626"/>
    <lineage>
        <taxon>Bacteria</taxon>
        <taxon>Pseudomonadati</taxon>
        <taxon>Pseudomonadota</taxon>
        <taxon>Gammaproteobacteria</taxon>
        <taxon>Alteromonadales</taxon>
        <taxon>Pseudoalteromonadaceae</taxon>
        <taxon>Pseudoalteromonas</taxon>
    </lineage>
</organism>
<dbReference type="PANTHER" id="PTHR47429">
    <property type="entry name" value="PROTEIN TWIN LOV 1"/>
    <property type="match status" value="1"/>
</dbReference>
<keyword evidence="2" id="KW-0288">FMN</keyword>
<dbReference type="PANTHER" id="PTHR47429:SF8">
    <property type="entry name" value="PHOTOTROPIN-1-LIKE"/>
    <property type="match status" value="1"/>
</dbReference>
<feature type="domain" description="PAS" evidence="4">
    <location>
        <begin position="23"/>
        <end position="97"/>
    </location>
</feature>
<evidence type="ECO:0000259" key="4">
    <source>
        <dbReference type="PROSITE" id="PS50112"/>
    </source>
</evidence>
<accession>A0A975DGM5</accession>
<dbReference type="SMART" id="SM00091">
    <property type="entry name" value="PAS"/>
    <property type="match status" value="1"/>
</dbReference>
<gene>
    <name evidence="6" type="ORF">J5O05_16280</name>
</gene>
<evidence type="ECO:0000313" key="6">
    <source>
        <dbReference type="EMBL" id="QTH71325.1"/>
    </source>
</evidence>
<keyword evidence="1" id="KW-0285">Flavoprotein</keyword>
<dbReference type="SUPFAM" id="SSF55785">
    <property type="entry name" value="PYP-like sensor domain (PAS domain)"/>
    <property type="match status" value="1"/>
</dbReference>
<dbReference type="AlphaFoldDB" id="A0A975DGM5"/>
<dbReference type="PROSITE" id="PS50112">
    <property type="entry name" value="PAS"/>
    <property type="match status" value="1"/>
</dbReference>
<dbReference type="InterPro" id="IPR001610">
    <property type="entry name" value="PAC"/>
</dbReference>
<dbReference type="KEGG" id="pxi:J5O05_16280"/>
<reference evidence="6" key="1">
    <citation type="submission" date="2021-03" db="EMBL/GenBank/DDBJ databases">
        <title>Complete Genome of Pseudoalteromonas xiamenensis STKMTI.2, a new potential marine bacterium producing anti-Vibrio compounds.</title>
        <authorList>
            <person name="Handayani D.P."/>
            <person name="Isnansetyo A."/>
            <person name="Istiqomah I."/>
            <person name="Jumina J."/>
        </authorList>
    </citation>
    <scope>NUCLEOTIDE SEQUENCE</scope>
    <source>
        <strain evidence="6">STKMTI.2</strain>
    </source>
</reference>
<dbReference type="Pfam" id="PF13426">
    <property type="entry name" value="PAS_9"/>
    <property type="match status" value="1"/>
</dbReference>
<dbReference type="NCBIfam" id="TIGR00229">
    <property type="entry name" value="sensory_box"/>
    <property type="match status" value="1"/>
</dbReference>
<feature type="domain" description="PAC" evidence="5">
    <location>
        <begin position="99"/>
        <end position="152"/>
    </location>
</feature>
<dbReference type="PROSITE" id="PS50113">
    <property type="entry name" value="PAC"/>
    <property type="match status" value="1"/>
</dbReference>
<evidence type="ECO:0000259" key="5">
    <source>
        <dbReference type="PROSITE" id="PS50113"/>
    </source>
</evidence>
<proteinExistence type="predicted"/>
<protein>
    <submittedName>
        <fullName evidence="6">PAS domain S-box protein</fullName>
    </submittedName>
</protein>
<evidence type="ECO:0000256" key="2">
    <source>
        <dbReference type="ARBA" id="ARBA00022643"/>
    </source>
</evidence>
<dbReference type="InterPro" id="IPR000014">
    <property type="entry name" value="PAS"/>
</dbReference>
<dbReference type="EMBL" id="CP072133">
    <property type="protein sequence ID" value="QTH71325.1"/>
    <property type="molecule type" value="Genomic_DNA"/>
</dbReference>
<name>A0A975DGM5_9GAMM</name>
<sequence>MSVREQELEEHMFFGQLVAQCSALELLKQLLMHSHHAVVITDADEDRGHKIVYANQVFCKNTGYSLAELVGMSPRILQGPESNFQVIKRIKPELAEKGFFYGASINYRKDGSIYPVEWNISEIKDTDGKVTHYISIQKDLTNMKHLATQIRDSNKIFKQFYIKHRASIESGVQDEHEVVDALIQNEKIYASSLRDADASELFEEAFFDFSPGTNGALSGRKEKPPISAEAFMSEQPIEASDLSALLESIEEVDTEIGFLESQGISPQRIKNIAQRFQEVANNLYFCIEFNDGALIIDEVAKKLTIVENTQDIPYPFLIAFNKEVFDWLSGVFVSQTADNVFDGETHSVAAGHQLLAFL</sequence>
<evidence type="ECO:0000256" key="1">
    <source>
        <dbReference type="ARBA" id="ARBA00022630"/>
    </source>
</evidence>
<dbReference type="InterPro" id="IPR035965">
    <property type="entry name" value="PAS-like_dom_sf"/>
</dbReference>
<dbReference type="RefSeq" id="WP_208842966.1">
    <property type="nucleotide sequence ID" value="NZ_CP072133.1"/>
</dbReference>
<dbReference type="CDD" id="cd00130">
    <property type="entry name" value="PAS"/>
    <property type="match status" value="1"/>
</dbReference>
<dbReference type="InterPro" id="IPR000700">
    <property type="entry name" value="PAS-assoc_C"/>
</dbReference>
<keyword evidence="7" id="KW-1185">Reference proteome</keyword>